<protein>
    <submittedName>
        <fullName evidence="1">Uncharacterized protein</fullName>
    </submittedName>
</protein>
<dbReference type="EMBL" id="FFUQ01000068">
    <property type="protein sequence ID" value="CXH16220.1"/>
    <property type="molecule type" value="Genomic_DNA"/>
</dbReference>
<gene>
    <name evidence="1" type="ORF">PBK173_000507300</name>
</gene>
<evidence type="ECO:0000313" key="2">
    <source>
        <dbReference type="Proteomes" id="UP000069549"/>
    </source>
</evidence>
<sequence length="35" mass="4190">MSQDKITKLIKEINTLKSSINNLKKKKLIIYENLW</sequence>
<accession>A0A0Y9PRP5</accession>
<dbReference type="AlphaFoldDB" id="A0A0Y9PRP5"/>
<proteinExistence type="predicted"/>
<name>A0A0Y9PRP5_PLABE</name>
<dbReference type="Proteomes" id="UP000069549">
    <property type="component" value="Unassembled WGS sequence"/>
</dbReference>
<reference evidence="1 2" key="1">
    <citation type="submission" date="2016-02" db="EMBL/GenBank/DDBJ databases">
        <authorList>
            <consortium name="Pathogen Informatics"/>
        </authorList>
    </citation>
    <scope>NUCLEOTIDE SEQUENCE [LARGE SCALE GENOMIC DNA]</scope>
    <source>
        <strain evidence="1 2">K173</strain>
    </source>
</reference>
<organism evidence="1 2">
    <name type="scientific">Plasmodium berghei</name>
    <dbReference type="NCBI Taxonomy" id="5821"/>
    <lineage>
        <taxon>Eukaryota</taxon>
        <taxon>Sar</taxon>
        <taxon>Alveolata</taxon>
        <taxon>Apicomplexa</taxon>
        <taxon>Aconoidasida</taxon>
        <taxon>Haemosporida</taxon>
        <taxon>Plasmodiidae</taxon>
        <taxon>Plasmodium</taxon>
        <taxon>Plasmodium (Vinckeia)</taxon>
    </lineage>
</organism>
<evidence type="ECO:0000313" key="1">
    <source>
        <dbReference type="EMBL" id="CXH16220.1"/>
    </source>
</evidence>